<reference evidence="3 4" key="1">
    <citation type="journal article" date="2021" name="Commun. Biol.">
        <title>The genome of Shorea leprosula (Dipterocarpaceae) highlights the ecological relevance of drought in aseasonal tropical rainforests.</title>
        <authorList>
            <person name="Ng K.K.S."/>
            <person name="Kobayashi M.J."/>
            <person name="Fawcett J.A."/>
            <person name="Hatakeyama M."/>
            <person name="Paape T."/>
            <person name="Ng C.H."/>
            <person name="Ang C.C."/>
            <person name="Tnah L.H."/>
            <person name="Lee C.T."/>
            <person name="Nishiyama T."/>
            <person name="Sese J."/>
            <person name="O'Brien M.J."/>
            <person name="Copetti D."/>
            <person name="Mohd Noor M.I."/>
            <person name="Ong R.C."/>
            <person name="Putra M."/>
            <person name="Sireger I.Z."/>
            <person name="Indrioko S."/>
            <person name="Kosugi Y."/>
            <person name="Izuno A."/>
            <person name="Isagi Y."/>
            <person name="Lee S.L."/>
            <person name="Shimizu K.K."/>
        </authorList>
    </citation>
    <scope>NUCLEOTIDE SEQUENCE [LARGE SCALE GENOMIC DNA]</scope>
    <source>
        <strain evidence="3">214</strain>
    </source>
</reference>
<keyword evidence="1" id="KW-0175">Coiled coil</keyword>
<evidence type="ECO:0000313" key="4">
    <source>
        <dbReference type="Proteomes" id="UP001054252"/>
    </source>
</evidence>
<feature type="compositionally biased region" description="Low complexity" evidence="2">
    <location>
        <begin position="62"/>
        <end position="75"/>
    </location>
</feature>
<organism evidence="3 4">
    <name type="scientific">Rubroshorea leprosula</name>
    <dbReference type="NCBI Taxonomy" id="152421"/>
    <lineage>
        <taxon>Eukaryota</taxon>
        <taxon>Viridiplantae</taxon>
        <taxon>Streptophyta</taxon>
        <taxon>Embryophyta</taxon>
        <taxon>Tracheophyta</taxon>
        <taxon>Spermatophyta</taxon>
        <taxon>Magnoliopsida</taxon>
        <taxon>eudicotyledons</taxon>
        <taxon>Gunneridae</taxon>
        <taxon>Pentapetalae</taxon>
        <taxon>rosids</taxon>
        <taxon>malvids</taxon>
        <taxon>Malvales</taxon>
        <taxon>Dipterocarpaceae</taxon>
        <taxon>Rubroshorea</taxon>
    </lineage>
</organism>
<feature type="compositionally biased region" description="Low complexity" evidence="2">
    <location>
        <begin position="612"/>
        <end position="624"/>
    </location>
</feature>
<feature type="region of interest" description="Disordered" evidence="2">
    <location>
        <begin position="36"/>
        <end position="92"/>
    </location>
</feature>
<dbReference type="AlphaFoldDB" id="A0AAV5IB21"/>
<protein>
    <submittedName>
        <fullName evidence="3">Uncharacterized protein</fullName>
    </submittedName>
</protein>
<feature type="region of interest" description="Disordered" evidence="2">
    <location>
        <begin position="318"/>
        <end position="380"/>
    </location>
</feature>
<feature type="compositionally biased region" description="Polar residues" evidence="2">
    <location>
        <begin position="355"/>
        <end position="368"/>
    </location>
</feature>
<gene>
    <name evidence="3" type="ORF">SLEP1_g9483</name>
</gene>
<evidence type="ECO:0000313" key="3">
    <source>
        <dbReference type="EMBL" id="GKU96222.1"/>
    </source>
</evidence>
<feature type="region of interest" description="Disordered" evidence="2">
    <location>
        <begin position="600"/>
        <end position="635"/>
    </location>
</feature>
<evidence type="ECO:0000256" key="1">
    <source>
        <dbReference type="SAM" id="Coils"/>
    </source>
</evidence>
<feature type="coiled-coil region" evidence="1">
    <location>
        <begin position="489"/>
        <end position="523"/>
    </location>
</feature>
<feature type="compositionally biased region" description="Polar residues" evidence="2">
    <location>
        <begin position="36"/>
        <end position="51"/>
    </location>
</feature>
<dbReference type="EMBL" id="BPVZ01000010">
    <property type="protein sequence ID" value="GKU96222.1"/>
    <property type="molecule type" value="Genomic_DNA"/>
</dbReference>
<sequence length="635" mass="69740">MESVREVGELWANHGMEGEESMISAEPIAMIVPSELQNLPESLTPESSASPSAHKGFGANLSPSSEGSSSERTPSAGENVEEGASSPLPESMEVAVDVPVVAGWENKTIGGRLSNLCKAPHTLTAGFRFRANLHHEVADCATSIKGYTRLEEVVRQYHVPRTVLLQAGTKNERACNMSATGVRARVDTTDPQQHKIYNRIYAVVREVGDTCKGNPVQIALPMPAEYHTDKVVLHLWARKNGDRVSNDLAARLSKWRSYYAYMNYPTLTPGNLELKDRITNYVKGEGLIDLEALVTLELLTLRGFVDVTNLFSEGKMSSMLERQRERAQRSRGRGIGSSSRRQTRFHKLPPAAPRSSLQREQGSSSASRPQAERRVEPSLLRPGCALTKTPMLKMIRLSPRDGLGYAKLRPTCGLPARQGLHSAAWEPCCDVEAYGYKASLEDEVNCLQSSKMANRAASAESRADELANRATMDEVVRVVDRTKKVEVERDSALNDLNTLRRRVAMANQDLARAEESLRKAKAQHHRCISITRAQGAEWLVGADMFQDAVAMASMNTTTEIYNDELNEGVPIWLPSVLEEGKEFENLPRFDSWVGDTLVEEAKPLSTPPAPQSAPTAAVPSPACANASIPVDLTDD</sequence>
<proteinExistence type="predicted"/>
<keyword evidence="4" id="KW-1185">Reference proteome</keyword>
<accession>A0AAV5IB21</accession>
<name>A0AAV5IB21_9ROSI</name>
<comment type="caution">
    <text evidence="3">The sequence shown here is derived from an EMBL/GenBank/DDBJ whole genome shotgun (WGS) entry which is preliminary data.</text>
</comment>
<dbReference type="Proteomes" id="UP001054252">
    <property type="component" value="Unassembled WGS sequence"/>
</dbReference>
<evidence type="ECO:0000256" key="2">
    <source>
        <dbReference type="SAM" id="MobiDB-lite"/>
    </source>
</evidence>